<evidence type="ECO:0000313" key="15">
    <source>
        <dbReference type="EMBL" id="TFJ88569.1"/>
    </source>
</evidence>
<dbReference type="PROSITE" id="PS51371">
    <property type="entry name" value="CBS"/>
    <property type="match status" value="1"/>
</dbReference>
<feature type="transmembrane region" description="Helical" evidence="12">
    <location>
        <begin position="654"/>
        <end position="679"/>
    </location>
</feature>
<dbReference type="EMBL" id="SDOX01000001">
    <property type="protein sequence ID" value="TFJ88569.1"/>
    <property type="molecule type" value="Genomic_DNA"/>
</dbReference>
<evidence type="ECO:0000313" key="16">
    <source>
        <dbReference type="Proteomes" id="UP000355283"/>
    </source>
</evidence>
<keyword evidence="11" id="KW-0129">CBS domain</keyword>
<keyword evidence="5 12" id="KW-1133">Transmembrane helix</keyword>
<keyword evidence="2" id="KW-0813">Transport</keyword>
<protein>
    <recommendedName>
        <fullName evidence="14">CBS domain-containing protein</fullName>
    </recommendedName>
</protein>
<dbReference type="PANTHER" id="PTHR43269">
    <property type="entry name" value="SODIUM/PROTON ANTIPORTER 1-RELATED"/>
    <property type="match status" value="1"/>
</dbReference>
<evidence type="ECO:0000256" key="8">
    <source>
        <dbReference type="ARBA" id="ARBA00023136"/>
    </source>
</evidence>
<dbReference type="GO" id="GO:0016020">
    <property type="term" value="C:membrane"/>
    <property type="evidence" value="ECO:0007669"/>
    <property type="project" value="UniProtKB-SubCell"/>
</dbReference>
<comment type="subcellular location">
    <subcellularLocation>
        <location evidence="1">Membrane</location>
        <topology evidence="1">Multi-pass membrane protein</topology>
    </subcellularLocation>
</comment>
<dbReference type="Gene3D" id="3.10.580.10">
    <property type="entry name" value="CBS-domain"/>
    <property type="match status" value="1"/>
</dbReference>
<dbReference type="NCBIfam" id="NF038006">
    <property type="entry name" value="NhaD_1"/>
    <property type="match status" value="1"/>
</dbReference>
<organism evidence="15 16">
    <name type="scientific">Nannochloropsis salina CCMP1776</name>
    <dbReference type="NCBI Taxonomy" id="1027361"/>
    <lineage>
        <taxon>Eukaryota</taxon>
        <taxon>Sar</taxon>
        <taxon>Stramenopiles</taxon>
        <taxon>Ochrophyta</taxon>
        <taxon>Eustigmatophyceae</taxon>
        <taxon>Eustigmatales</taxon>
        <taxon>Monodopsidaceae</taxon>
        <taxon>Microchloropsis</taxon>
        <taxon>Microchloropsis salina</taxon>
    </lineage>
</organism>
<dbReference type="OrthoDB" id="2865258at2759"/>
<dbReference type="InterPro" id="IPR004680">
    <property type="entry name" value="Cit_transptr-like_dom"/>
</dbReference>
<evidence type="ECO:0000256" key="5">
    <source>
        <dbReference type="ARBA" id="ARBA00022989"/>
    </source>
</evidence>
<evidence type="ECO:0000256" key="2">
    <source>
        <dbReference type="ARBA" id="ARBA00022448"/>
    </source>
</evidence>
<evidence type="ECO:0000256" key="11">
    <source>
        <dbReference type="PROSITE-ProRule" id="PRU00703"/>
    </source>
</evidence>
<keyword evidence="13" id="KW-0732">Signal</keyword>
<feature type="transmembrane region" description="Helical" evidence="12">
    <location>
        <begin position="615"/>
        <end position="634"/>
    </location>
</feature>
<feature type="transmembrane region" description="Helical" evidence="12">
    <location>
        <begin position="691"/>
        <end position="709"/>
    </location>
</feature>
<dbReference type="GO" id="GO:0015297">
    <property type="term" value="F:antiporter activity"/>
    <property type="evidence" value="ECO:0007669"/>
    <property type="project" value="UniProtKB-KW"/>
</dbReference>
<feature type="transmembrane region" description="Helical" evidence="12">
    <location>
        <begin position="468"/>
        <end position="487"/>
    </location>
</feature>
<keyword evidence="4 12" id="KW-0812">Transmembrane</keyword>
<comment type="caution">
    <text evidence="15">The sequence shown here is derived from an EMBL/GenBank/DDBJ whole genome shotgun (WGS) entry which is preliminary data.</text>
</comment>
<accession>A0A4D9DI82</accession>
<evidence type="ECO:0000256" key="9">
    <source>
        <dbReference type="ARBA" id="ARBA00023201"/>
    </source>
</evidence>
<evidence type="ECO:0000256" key="6">
    <source>
        <dbReference type="ARBA" id="ARBA00023053"/>
    </source>
</evidence>
<dbReference type="InterPro" id="IPR046342">
    <property type="entry name" value="CBS_dom_sf"/>
</dbReference>
<dbReference type="Pfam" id="PF03600">
    <property type="entry name" value="CitMHS"/>
    <property type="match status" value="1"/>
</dbReference>
<feature type="signal peptide" evidence="13">
    <location>
        <begin position="1"/>
        <end position="17"/>
    </location>
</feature>
<evidence type="ECO:0000256" key="1">
    <source>
        <dbReference type="ARBA" id="ARBA00004141"/>
    </source>
</evidence>
<feature type="transmembrane region" description="Helical" evidence="12">
    <location>
        <begin position="427"/>
        <end position="456"/>
    </location>
</feature>
<feature type="chain" id="PRO_5020026847" description="CBS domain-containing protein" evidence="13">
    <location>
        <begin position="18"/>
        <end position="739"/>
    </location>
</feature>
<feature type="domain" description="CBS" evidence="14">
    <location>
        <begin position="157"/>
        <end position="217"/>
    </location>
</feature>
<keyword evidence="9" id="KW-0739">Sodium transport</keyword>
<evidence type="ECO:0000256" key="12">
    <source>
        <dbReference type="SAM" id="Phobius"/>
    </source>
</evidence>
<dbReference type="InterPro" id="IPR045016">
    <property type="entry name" value="NhaD-like"/>
</dbReference>
<evidence type="ECO:0000259" key="14">
    <source>
        <dbReference type="PROSITE" id="PS51371"/>
    </source>
</evidence>
<dbReference type="Proteomes" id="UP000355283">
    <property type="component" value="Unassembled WGS sequence"/>
</dbReference>
<sequence length="739" mass="79266">MKGSLLSFLALLVATRAWLPVRHPSLPSRVALRRSLPSGQAMRHHHTLRMADSAPPTQLTQAEIVPSEPFRPDLGVGREAKLTKVLELNEGAVNFVRVRVDELTLSAVKKMNEKGADCCLIFNPDGSLAGIFTERDYIRKIVEAQRRTKETPIEEVMTSADLIVSAPPDMTVGECMSLMVQNKIRHIPVRAVPEGVVMGVISTTDLVNTMKLDDESLAGAFPIGALEPSLVQDILSRTRERANELAVKAGPRLGMQDLVRGGWVGVGAGVLALLLQGNWLHDHEVLSMCAIFGLGYVSIIFENIFEFNKAAVGLLMAVALWVIYAGTAGAQGVASAGALKELAEHVSEVSEIIFFLLGAMTIVEIVDSHQGFRVVTDLIKTRSKKALMWTVGLLAFFMSSVLDNLTTTIVLLSLLRKLIPNTEARKLFGALVVIASNAGGAWTPIGDLTTTMLWINGQISALPTMRDLAVPSLVSLLISTYLLTWGIPDTDREFEEEMARNQQNAVNTELAPRGKLVFATGLTGLLSVPVFKALTGLPPYLGMLSALGVMWVLTDTIHAGEEEEELKVPAALAKIDVSGILFFFGILLSVGALDSAGILQSLASFLQSHIPSDKIIATLIGIFSAIIDNVPLVAATMSMYDLQTTPMDAPLWQLVAYCAGTGGSLLVIGSAAGVALMGLEKVDFLWYFKKITFAAFIGYMGGVGTYLAVKYGLASAVSAAVLPIVSSVFDGKIPLISGM</sequence>
<keyword evidence="16" id="KW-1185">Reference proteome</keyword>
<dbReference type="Pfam" id="PF00571">
    <property type="entry name" value="CBS"/>
    <property type="match status" value="2"/>
</dbReference>
<evidence type="ECO:0000256" key="4">
    <source>
        <dbReference type="ARBA" id="ARBA00022692"/>
    </source>
</evidence>
<comment type="similarity">
    <text evidence="10">Belongs to the NhaD Na(+)/H(+) (TC 2.A.62) antiporter family.</text>
</comment>
<proteinExistence type="inferred from homology"/>
<feature type="transmembrane region" description="Helical" evidence="12">
    <location>
        <begin position="285"/>
        <end position="305"/>
    </location>
</feature>
<dbReference type="AlphaFoldDB" id="A0A4D9DI82"/>
<keyword evidence="6" id="KW-0915">Sodium</keyword>
<name>A0A4D9DI82_9STRA</name>
<reference evidence="15 16" key="1">
    <citation type="submission" date="2019-01" db="EMBL/GenBank/DDBJ databases">
        <title>Nuclear Genome Assembly of the Microalgal Biofuel strain Nannochloropsis salina CCMP1776.</title>
        <authorList>
            <person name="Hovde B."/>
        </authorList>
    </citation>
    <scope>NUCLEOTIDE SEQUENCE [LARGE SCALE GENOMIC DNA]</scope>
    <source>
        <strain evidence="15 16">CCMP1776</strain>
    </source>
</reference>
<evidence type="ECO:0000256" key="7">
    <source>
        <dbReference type="ARBA" id="ARBA00023065"/>
    </source>
</evidence>
<gene>
    <name evidence="15" type="ORF">NSK_000143</name>
</gene>
<feature type="transmembrane region" description="Helical" evidence="12">
    <location>
        <begin position="312"/>
        <end position="334"/>
    </location>
</feature>
<dbReference type="PANTHER" id="PTHR43269:SF2">
    <property type="entry name" value="SODIUM_PROTON ANTIPORTER 1-RELATED"/>
    <property type="match status" value="1"/>
</dbReference>
<dbReference type="SMART" id="SM00116">
    <property type="entry name" value="CBS"/>
    <property type="match status" value="2"/>
</dbReference>
<keyword evidence="3" id="KW-0050">Antiport</keyword>
<keyword evidence="8 12" id="KW-0472">Membrane</keyword>
<evidence type="ECO:0000256" key="3">
    <source>
        <dbReference type="ARBA" id="ARBA00022449"/>
    </source>
</evidence>
<evidence type="ECO:0000256" key="10">
    <source>
        <dbReference type="ARBA" id="ARBA00025753"/>
    </source>
</evidence>
<feature type="transmembrane region" description="Helical" evidence="12">
    <location>
        <begin position="387"/>
        <end position="415"/>
    </location>
</feature>
<keyword evidence="7" id="KW-0406">Ion transport</keyword>
<dbReference type="InterPro" id="IPR000644">
    <property type="entry name" value="CBS_dom"/>
</dbReference>
<feature type="transmembrane region" description="Helical" evidence="12">
    <location>
        <begin position="580"/>
        <end position="603"/>
    </location>
</feature>
<evidence type="ECO:0000256" key="13">
    <source>
        <dbReference type="SAM" id="SignalP"/>
    </source>
</evidence>
<dbReference type="GO" id="GO:0006814">
    <property type="term" value="P:sodium ion transport"/>
    <property type="evidence" value="ECO:0007669"/>
    <property type="project" value="UniProtKB-KW"/>
</dbReference>
<dbReference type="SUPFAM" id="SSF54631">
    <property type="entry name" value="CBS-domain pair"/>
    <property type="match status" value="1"/>
</dbReference>